<organism evidence="1 2">
    <name type="scientific">Brachionus calyciflorus</name>
    <dbReference type="NCBI Taxonomy" id="104777"/>
    <lineage>
        <taxon>Eukaryota</taxon>
        <taxon>Metazoa</taxon>
        <taxon>Spiralia</taxon>
        <taxon>Gnathifera</taxon>
        <taxon>Rotifera</taxon>
        <taxon>Eurotatoria</taxon>
        <taxon>Monogononta</taxon>
        <taxon>Pseudotrocha</taxon>
        <taxon>Ploima</taxon>
        <taxon>Brachionidae</taxon>
        <taxon>Brachionus</taxon>
    </lineage>
</organism>
<name>A0A814TBD9_9BILA</name>
<feature type="non-terminal residue" evidence="1">
    <location>
        <position position="127"/>
    </location>
</feature>
<protein>
    <submittedName>
        <fullName evidence="1">Uncharacterized protein</fullName>
    </submittedName>
</protein>
<dbReference type="Proteomes" id="UP000663879">
    <property type="component" value="Unassembled WGS sequence"/>
</dbReference>
<reference evidence="1" key="1">
    <citation type="submission" date="2021-02" db="EMBL/GenBank/DDBJ databases">
        <authorList>
            <person name="Nowell W R."/>
        </authorList>
    </citation>
    <scope>NUCLEOTIDE SEQUENCE</scope>
    <source>
        <strain evidence="1">Ploen Becks lab</strain>
    </source>
</reference>
<comment type="caution">
    <text evidence="1">The sequence shown here is derived from an EMBL/GenBank/DDBJ whole genome shotgun (WGS) entry which is preliminary data.</text>
</comment>
<proteinExistence type="predicted"/>
<keyword evidence="2" id="KW-1185">Reference proteome</keyword>
<gene>
    <name evidence="1" type="ORF">OXX778_LOCUS23550</name>
</gene>
<evidence type="ECO:0000313" key="1">
    <source>
        <dbReference type="EMBL" id="CAF1159184.1"/>
    </source>
</evidence>
<sequence>MVTNSRVDAYTKIIDALAKYYPADSNKIDLNLDKLDSEISFIYDNDDLDAKDGTWTDDEINARLDFEHDVDIQVDLSETVLNNSDSFFNISIYSSDQDCVVLSQIEILVEHLKNNKKKFEFRDLEKH</sequence>
<dbReference type="EMBL" id="CAJNOC010013644">
    <property type="protein sequence ID" value="CAF1159184.1"/>
    <property type="molecule type" value="Genomic_DNA"/>
</dbReference>
<dbReference type="AlphaFoldDB" id="A0A814TBD9"/>
<accession>A0A814TBD9</accession>
<evidence type="ECO:0000313" key="2">
    <source>
        <dbReference type="Proteomes" id="UP000663879"/>
    </source>
</evidence>